<feature type="domain" description="Fido" evidence="3">
    <location>
        <begin position="155"/>
        <end position="287"/>
    </location>
</feature>
<dbReference type="GO" id="GO:0003677">
    <property type="term" value="F:DNA binding"/>
    <property type="evidence" value="ECO:0007669"/>
    <property type="project" value="InterPro"/>
</dbReference>
<organism evidence="5 6">
    <name type="scientific">Caminibacter pacificus</name>
    <dbReference type="NCBI Taxonomy" id="1424653"/>
    <lineage>
        <taxon>Bacteria</taxon>
        <taxon>Pseudomonadati</taxon>
        <taxon>Campylobacterota</taxon>
        <taxon>Epsilonproteobacteria</taxon>
        <taxon>Nautiliales</taxon>
        <taxon>Nautiliaceae</taxon>
        <taxon>Caminibacter</taxon>
    </lineage>
</organism>
<dbReference type="InterPro" id="IPR010982">
    <property type="entry name" value="Lambda_DNA-bd_dom_sf"/>
</dbReference>
<dbReference type="Proteomes" id="UP000272781">
    <property type="component" value="Unassembled WGS sequence"/>
</dbReference>
<dbReference type="InterPro" id="IPR036597">
    <property type="entry name" value="Fido-like_dom_sf"/>
</dbReference>
<dbReference type="Pfam" id="PF02661">
    <property type="entry name" value="Fic"/>
    <property type="match status" value="1"/>
</dbReference>
<reference evidence="4" key="3">
    <citation type="submission" date="2019-06" db="EMBL/GenBank/DDBJ databases">
        <title>A comparative analysis of the Nautiliaceae.</title>
        <authorList>
            <person name="Grosche A."/>
            <person name="Smedile F."/>
            <person name="Vetriani C."/>
        </authorList>
    </citation>
    <scope>NUCLEOTIDE SEQUENCE</scope>
    <source>
        <strain evidence="4">TB6</strain>
    </source>
</reference>
<feature type="active site" evidence="1">
    <location>
        <position position="229"/>
    </location>
</feature>
<dbReference type="Gene3D" id="1.10.260.40">
    <property type="entry name" value="lambda repressor-like DNA-binding domains"/>
    <property type="match status" value="1"/>
</dbReference>
<dbReference type="AlphaFoldDB" id="A0AAJ4REB2"/>
<evidence type="ECO:0000259" key="3">
    <source>
        <dbReference type="PROSITE" id="PS51459"/>
    </source>
</evidence>
<dbReference type="PROSITE" id="PS51459">
    <property type="entry name" value="FIDO"/>
    <property type="match status" value="1"/>
</dbReference>
<evidence type="ECO:0000313" key="4">
    <source>
        <dbReference type="EMBL" id="QCI28143.1"/>
    </source>
</evidence>
<keyword evidence="2" id="KW-0547">Nucleotide-binding</keyword>
<dbReference type="InterPro" id="IPR040198">
    <property type="entry name" value="Fido_containing"/>
</dbReference>
<reference evidence="7" key="1">
    <citation type="submission" date="2018-03" db="EMBL/GenBank/DDBJ databases">
        <title>A comparative analysis of the Nautiliaceae.</title>
        <authorList>
            <person name="Grosche A."/>
            <person name="Smedile F."/>
            <person name="Vetriani C."/>
        </authorList>
    </citation>
    <scope>NUCLEOTIDE SEQUENCE [LARGE SCALE GENOMIC DNA]</scope>
    <source>
        <strain evidence="7">TB6</strain>
    </source>
</reference>
<sequence>MDYQQKIEELLKFFKYSTKLAQALGVSRMSLINWRDGGNISEENRFKIDVLYNKYIFIPALKKEEVEKYVKKIISLDDSRYLRNIDLIEEVSKIQAFGSYEIEVSDSNEEEFEKIIEGRYIQKDIEKRKLLEMNNLAFLTKQIIEQTIEGKIEKITTDLIKKWHFGLFLGIREDAGEYSKHIRKIKNSDLTLTHPEDIEEEMEYWVKLYGNVSNIYDIAKAHEHFELIHPFGDGNGRVGRLIMAHQFVKLNLLPPLINAQNKSFYYMTLEKAQKEGDILPLAYFLANAIEEMRKRVY</sequence>
<evidence type="ECO:0000313" key="6">
    <source>
        <dbReference type="Proteomes" id="UP000272781"/>
    </source>
</evidence>
<dbReference type="GO" id="GO:0005524">
    <property type="term" value="F:ATP binding"/>
    <property type="evidence" value="ECO:0007669"/>
    <property type="project" value="UniProtKB-KW"/>
</dbReference>
<gene>
    <name evidence="4" type="ORF">C6V80_03985</name>
    <name evidence="5" type="ORF">EDC58_0629</name>
</gene>
<evidence type="ECO:0000313" key="5">
    <source>
        <dbReference type="EMBL" id="ROR41145.1"/>
    </source>
</evidence>
<dbReference type="SUPFAM" id="SSF140931">
    <property type="entry name" value="Fic-like"/>
    <property type="match status" value="1"/>
</dbReference>
<protein>
    <submittedName>
        <fullName evidence="4">Fic family protein</fullName>
    </submittedName>
    <submittedName>
        <fullName evidence="5">Fic/DOC family protein</fullName>
    </submittedName>
</protein>
<dbReference type="PANTHER" id="PTHR13504">
    <property type="entry name" value="FIDO DOMAIN-CONTAINING PROTEIN DDB_G0283145"/>
    <property type="match status" value="1"/>
</dbReference>
<proteinExistence type="predicted"/>
<dbReference type="Proteomes" id="UP000298805">
    <property type="component" value="Chromosome"/>
</dbReference>
<evidence type="ECO:0000313" key="7">
    <source>
        <dbReference type="Proteomes" id="UP000298805"/>
    </source>
</evidence>
<reference evidence="5 6" key="2">
    <citation type="submission" date="2018-11" db="EMBL/GenBank/DDBJ databases">
        <title>Genomic Encyclopedia of Type Strains, Phase IV (KMG-IV): sequencing the most valuable type-strain genomes for metagenomic binning, comparative biology and taxonomic classification.</title>
        <authorList>
            <person name="Goeker M."/>
        </authorList>
    </citation>
    <scope>NUCLEOTIDE SEQUENCE [LARGE SCALE GENOMIC DNA]</scope>
    <source>
        <strain evidence="5 6">DSM 27783</strain>
    </source>
</reference>
<dbReference type="EMBL" id="RJVK01000001">
    <property type="protein sequence ID" value="ROR41145.1"/>
    <property type="molecule type" value="Genomic_DNA"/>
</dbReference>
<dbReference type="Gene3D" id="1.10.3290.10">
    <property type="entry name" value="Fido-like domain"/>
    <property type="match status" value="1"/>
</dbReference>
<dbReference type="RefSeq" id="WP_123352041.1">
    <property type="nucleotide sequence ID" value="NZ_CP027432.2"/>
</dbReference>
<dbReference type="InterPro" id="IPR003812">
    <property type="entry name" value="Fido"/>
</dbReference>
<keyword evidence="7" id="KW-1185">Reference proteome</keyword>
<dbReference type="PANTHER" id="PTHR13504:SF38">
    <property type="entry name" value="FIDO DOMAIN-CONTAINING PROTEIN"/>
    <property type="match status" value="1"/>
</dbReference>
<accession>A0AAJ4REB2</accession>
<name>A0AAJ4REB2_9BACT</name>
<keyword evidence="2" id="KW-0067">ATP-binding</keyword>
<feature type="binding site" evidence="2">
    <location>
        <begin position="265"/>
        <end position="266"/>
    </location>
    <ligand>
        <name>ATP</name>
        <dbReference type="ChEBI" id="CHEBI:30616"/>
    </ligand>
</feature>
<dbReference type="EMBL" id="CP027432">
    <property type="protein sequence ID" value="QCI28143.1"/>
    <property type="molecule type" value="Genomic_DNA"/>
</dbReference>
<feature type="binding site" evidence="2">
    <location>
        <begin position="233"/>
        <end position="240"/>
    </location>
    <ligand>
        <name>ATP</name>
        <dbReference type="ChEBI" id="CHEBI:30616"/>
    </ligand>
</feature>
<evidence type="ECO:0000256" key="1">
    <source>
        <dbReference type="PIRSR" id="PIRSR640198-1"/>
    </source>
</evidence>
<evidence type="ECO:0000256" key="2">
    <source>
        <dbReference type="PIRSR" id="PIRSR640198-2"/>
    </source>
</evidence>